<organism evidence="3 4">
    <name type="scientific">Gongylonema pulchrum</name>
    <dbReference type="NCBI Taxonomy" id="637853"/>
    <lineage>
        <taxon>Eukaryota</taxon>
        <taxon>Metazoa</taxon>
        <taxon>Ecdysozoa</taxon>
        <taxon>Nematoda</taxon>
        <taxon>Chromadorea</taxon>
        <taxon>Rhabditida</taxon>
        <taxon>Spirurina</taxon>
        <taxon>Spiruromorpha</taxon>
        <taxon>Spiruroidea</taxon>
        <taxon>Gongylonematidae</taxon>
        <taxon>Gongylonema</taxon>
    </lineage>
</organism>
<dbReference type="InterPro" id="IPR013783">
    <property type="entry name" value="Ig-like_fold"/>
</dbReference>
<gene>
    <name evidence="3" type="ORF">GPUH_LOCUS24514</name>
</gene>
<feature type="transmembrane region" description="Helical" evidence="1">
    <location>
        <begin position="191"/>
        <end position="210"/>
    </location>
</feature>
<reference evidence="3 4" key="1">
    <citation type="submission" date="2018-11" db="EMBL/GenBank/DDBJ databases">
        <authorList>
            <consortium name="Pathogen Informatics"/>
        </authorList>
    </citation>
    <scope>NUCLEOTIDE SEQUENCE [LARGE SCALE GENOMIC DNA]</scope>
</reference>
<keyword evidence="1" id="KW-1133">Transmembrane helix</keyword>
<evidence type="ECO:0000313" key="4">
    <source>
        <dbReference type="Proteomes" id="UP000271098"/>
    </source>
</evidence>
<protein>
    <recommendedName>
        <fullName evidence="2">Fibronectin type-III domain-containing protein</fullName>
    </recommendedName>
</protein>
<keyword evidence="1" id="KW-0812">Transmembrane</keyword>
<name>A0A3P7PJD0_9BILA</name>
<evidence type="ECO:0000259" key="2">
    <source>
        <dbReference type="PROSITE" id="PS50853"/>
    </source>
</evidence>
<sequence>MQIYEGDNRYAKVRNLSESTKYRFRIRCASRVSGAGSWSSPFEFSTEQLPPPTIRAAPTVTEVASGSFQVEWSPVRGSSVNGKESLLYRLQLASRASSERSNNIWKTVYEGISTSYSFSTSESVQLRVQCVRVRDGVESVSAPSAVQFATPSLVTVPSKKPLELTEQEILAAQNFSNVQWIQYHILSDKHYALVILMLFAALAFTVALALDALL</sequence>
<dbReference type="InterPro" id="IPR003961">
    <property type="entry name" value="FN3_dom"/>
</dbReference>
<evidence type="ECO:0000256" key="1">
    <source>
        <dbReference type="SAM" id="Phobius"/>
    </source>
</evidence>
<dbReference type="SUPFAM" id="SSF49265">
    <property type="entry name" value="Fibronectin type III"/>
    <property type="match status" value="1"/>
</dbReference>
<keyword evidence="4" id="KW-1185">Reference proteome</keyword>
<feature type="domain" description="Fibronectin type-III" evidence="2">
    <location>
        <begin position="1"/>
        <end position="49"/>
    </location>
</feature>
<dbReference type="CDD" id="cd00063">
    <property type="entry name" value="FN3"/>
    <property type="match status" value="1"/>
</dbReference>
<dbReference type="AlphaFoldDB" id="A0A3P7PJD0"/>
<dbReference type="Proteomes" id="UP000271098">
    <property type="component" value="Unassembled WGS sequence"/>
</dbReference>
<feature type="non-terminal residue" evidence="3">
    <location>
        <position position="214"/>
    </location>
</feature>
<dbReference type="InterPro" id="IPR036116">
    <property type="entry name" value="FN3_sf"/>
</dbReference>
<dbReference type="EMBL" id="UYRT01101411">
    <property type="protein sequence ID" value="VDN42941.1"/>
    <property type="molecule type" value="Genomic_DNA"/>
</dbReference>
<dbReference type="OrthoDB" id="443915at2759"/>
<evidence type="ECO:0000313" key="3">
    <source>
        <dbReference type="EMBL" id="VDN42941.1"/>
    </source>
</evidence>
<proteinExistence type="predicted"/>
<dbReference type="Gene3D" id="2.60.40.10">
    <property type="entry name" value="Immunoglobulins"/>
    <property type="match status" value="2"/>
</dbReference>
<accession>A0A3P7PJD0</accession>
<keyword evidence="1" id="KW-0472">Membrane</keyword>
<dbReference type="PROSITE" id="PS50853">
    <property type="entry name" value="FN3"/>
    <property type="match status" value="1"/>
</dbReference>